<keyword evidence="3" id="KW-1185">Reference proteome</keyword>
<sequence length="301" mass="35218">MASMGVNYAYLHIQQKRLKEKSKRITKEENARSSNNESGVVKKLTMDGKRSKGKKIYPGGFASNNENLDLGLSICLTPRERFLKEMTTPVSMQRSQSPIRPSLLDGQFYRHWKIRMRDYLMAEDIEVWDFIYKGPYVPTMDVKDGEVTRVIPKTRQQYNDSDRPLVQKNHKARKLLMCGLSVNEYDLISSCESTKEIWDMLRTTYEGTEEIRKSKLDLFTTQFEGFTMKESEPIHEMRTRFSTITDELMFHEEPVPVVKQVSKILEILPRSWTNDFVTENETKEPDVMTLRFCPLSLQFVK</sequence>
<dbReference type="Pfam" id="PF14223">
    <property type="entry name" value="Retrotran_gag_2"/>
    <property type="match status" value="1"/>
</dbReference>
<evidence type="ECO:0000313" key="2">
    <source>
        <dbReference type="EMBL" id="WMV31161.1"/>
    </source>
</evidence>
<reference evidence="2" key="1">
    <citation type="submission" date="2023-08" db="EMBL/GenBank/DDBJ databases">
        <title>A de novo genome assembly of Solanum verrucosum Schlechtendal, a Mexican diploid species geographically isolated from the other diploid A-genome species in potato relatives.</title>
        <authorList>
            <person name="Hosaka K."/>
        </authorList>
    </citation>
    <scope>NUCLEOTIDE SEQUENCE</scope>
    <source>
        <tissue evidence="2">Young leaves</tissue>
    </source>
</reference>
<proteinExistence type="predicted"/>
<dbReference type="PANTHER" id="PTHR34676:SF8">
    <property type="entry name" value="TRANSMEMBRANE PROTEIN"/>
    <property type="match status" value="1"/>
</dbReference>
<evidence type="ECO:0000313" key="3">
    <source>
        <dbReference type="Proteomes" id="UP001234989"/>
    </source>
</evidence>
<dbReference type="Proteomes" id="UP001234989">
    <property type="component" value="Chromosome 5"/>
</dbReference>
<dbReference type="AlphaFoldDB" id="A0AAF0TSS2"/>
<evidence type="ECO:0000256" key="1">
    <source>
        <dbReference type="SAM" id="MobiDB-lite"/>
    </source>
</evidence>
<protein>
    <recommendedName>
        <fullName evidence="4">Gag-pol polyprotein</fullName>
    </recommendedName>
</protein>
<organism evidence="2 3">
    <name type="scientific">Solanum verrucosum</name>
    <dbReference type="NCBI Taxonomy" id="315347"/>
    <lineage>
        <taxon>Eukaryota</taxon>
        <taxon>Viridiplantae</taxon>
        <taxon>Streptophyta</taxon>
        <taxon>Embryophyta</taxon>
        <taxon>Tracheophyta</taxon>
        <taxon>Spermatophyta</taxon>
        <taxon>Magnoliopsida</taxon>
        <taxon>eudicotyledons</taxon>
        <taxon>Gunneridae</taxon>
        <taxon>Pentapetalae</taxon>
        <taxon>asterids</taxon>
        <taxon>lamiids</taxon>
        <taxon>Solanales</taxon>
        <taxon>Solanaceae</taxon>
        <taxon>Solanoideae</taxon>
        <taxon>Solaneae</taxon>
        <taxon>Solanum</taxon>
    </lineage>
</organism>
<evidence type="ECO:0008006" key="4">
    <source>
        <dbReference type="Google" id="ProtNLM"/>
    </source>
</evidence>
<name>A0AAF0TSS2_SOLVR</name>
<feature type="region of interest" description="Disordered" evidence="1">
    <location>
        <begin position="21"/>
        <end position="51"/>
    </location>
</feature>
<gene>
    <name evidence="2" type="ORF">MTR67_024546</name>
</gene>
<accession>A0AAF0TSS2</accession>
<dbReference type="EMBL" id="CP133616">
    <property type="protein sequence ID" value="WMV31161.1"/>
    <property type="molecule type" value="Genomic_DNA"/>
</dbReference>
<dbReference type="PANTHER" id="PTHR34676">
    <property type="entry name" value="DUF4219 DOMAIN-CONTAINING PROTEIN-RELATED"/>
    <property type="match status" value="1"/>
</dbReference>